<dbReference type="Proteomes" id="UP000673383">
    <property type="component" value="Unassembled WGS sequence"/>
</dbReference>
<reference evidence="2" key="1">
    <citation type="submission" date="2021-02" db="EMBL/GenBank/DDBJ databases">
        <title>Genomic Encyclopedia of Type Strains, Phase IV (KMG-V): Genome sequencing to study the core and pangenomes of soil and plant-associated prokaryotes.</title>
        <authorList>
            <person name="Whitman W."/>
        </authorList>
    </citation>
    <scope>NUCLEOTIDE SEQUENCE</scope>
    <source>
        <strain evidence="2">USDA 406</strain>
    </source>
</reference>
<comment type="caution">
    <text evidence="2">The sequence shown here is derived from an EMBL/GenBank/DDBJ whole genome shotgun (WGS) entry which is preliminary data.</text>
</comment>
<sequence length="337" mass="37244">MNDHVGFQSFLHSDAADLLPDEGARHRFEAIVDRAADARSTWLPVEEQMRATRAELHRVETHRQRLILARSADRRSADKEDKQIRDLDKQASELTEKLRRLIAREATAAARMRNCEILASRCRAFLAHGGQPSRARLASVSPIALSEILERGERIIDALERLRLHIRELEADAHQIRSAPFPSEAKKRDAAALIAGLAERGAPSISAMIDDNTSEIGWPYTLQEHNLIAVVPDANTRVVGTASGQVPDVIGLLCWALRDTLTEKVNELIDMNSDDAAALSADEREKQLAQIEADKLMTERKEAALVQAAQAAGEAIEHRHDISALAALQLGLVTQSR</sequence>
<name>A0A8I1YKI8_BRAEL</name>
<evidence type="ECO:0000313" key="3">
    <source>
        <dbReference type="Proteomes" id="UP000673383"/>
    </source>
</evidence>
<accession>A0A8I1YKI8</accession>
<organism evidence="2 3">
    <name type="scientific">Bradyrhizobium elkanii</name>
    <dbReference type="NCBI Taxonomy" id="29448"/>
    <lineage>
        <taxon>Bacteria</taxon>
        <taxon>Pseudomonadati</taxon>
        <taxon>Pseudomonadota</taxon>
        <taxon>Alphaproteobacteria</taxon>
        <taxon>Hyphomicrobiales</taxon>
        <taxon>Nitrobacteraceae</taxon>
        <taxon>Bradyrhizobium</taxon>
    </lineage>
</organism>
<evidence type="ECO:0000313" key="2">
    <source>
        <dbReference type="EMBL" id="MBP1299741.1"/>
    </source>
</evidence>
<gene>
    <name evidence="2" type="ORF">JOH49_009494</name>
</gene>
<keyword evidence="1" id="KW-0175">Coiled coil</keyword>
<evidence type="ECO:0000256" key="1">
    <source>
        <dbReference type="SAM" id="Coils"/>
    </source>
</evidence>
<dbReference type="AlphaFoldDB" id="A0A8I1YKI8"/>
<dbReference type="RefSeq" id="WP_209945886.1">
    <property type="nucleotide sequence ID" value="NZ_JAFICZ010000001.1"/>
</dbReference>
<feature type="coiled-coil region" evidence="1">
    <location>
        <begin position="77"/>
        <end position="104"/>
    </location>
</feature>
<proteinExistence type="predicted"/>
<dbReference type="EMBL" id="JAFICZ010000001">
    <property type="protein sequence ID" value="MBP1299741.1"/>
    <property type="molecule type" value="Genomic_DNA"/>
</dbReference>
<protein>
    <submittedName>
        <fullName evidence="2">Uncharacterized protein</fullName>
    </submittedName>
</protein>